<feature type="transmembrane region" description="Helical" evidence="1">
    <location>
        <begin position="175"/>
        <end position="196"/>
    </location>
</feature>
<feature type="transmembrane region" description="Helical" evidence="1">
    <location>
        <begin position="67"/>
        <end position="90"/>
    </location>
</feature>
<accession>A0AAD5RD77</accession>
<name>A0AAD5RD77_PARTN</name>
<keyword evidence="3" id="KW-1185">Reference proteome</keyword>
<feature type="transmembrane region" description="Helical" evidence="1">
    <location>
        <begin position="144"/>
        <end position="163"/>
    </location>
</feature>
<gene>
    <name evidence="2" type="ORF">KIN20_036912</name>
</gene>
<dbReference type="PANTHER" id="PTHR11161">
    <property type="entry name" value="O-ACYLTRANSFERASE"/>
    <property type="match status" value="1"/>
</dbReference>
<keyword evidence="1" id="KW-0472">Membrane</keyword>
<organism evidence="2 3">
    <name type="scientific">Parelaphostrongylus tenuis</name>
    <name type="common">Meningeal worm</name>
    <dbReference type="NCBI Taxonomy" id="148309"/>
    <lineage>
        <taxon>Eukaryota</taxon>
        <taxon>Metazoa</taxon>
        <taxon>Ecdysozoa</taxon>
        <taxon>Nematoda</taxon>
        <taxon>Chromadorea</taxon>
        <taxon>Rhabditida</taxon>
        <taxon>Rhabditina</taxon>
        <taxon>Rhabditomorpha</taxon>
        <taxon>Strongyloidea</taxon>
        <taxon>Metastrongylidae</taxon>
        <taxon>Parelaphostrongylus</taxon>
    </lineage>
</organism>
<sequence>MVEKNFPPTQMLWKQPEIFNPNFIEHHIDVYIKPQYRIGPYIIGLVLGYYLANYQRQAVKPVRSMKVIILGWLTSFIFGFWGVYGVYPALQGWNWPIYHLVYGSIHRDVFALSMAWIIYACHTGIGGIVNTILSAHFLLPLSNLCYSVYLIHMIPVVLTYLLVPFPMWFDSMLPIFVHCFFQLLISYFLAIICALVSEYPALNIESVLLAHRQEKTTLKSVPKCDSEMQLKNNTSGHF</sequence>
<protein>
    <recommendedName>
        <fullName evidence="4">Acyltransferase 3 domain-containing protein</fullName>
    </recommendedName>
</protein>
<feature type="transmembrane region" description="Helical" evidence="1">
    <location>
        <begin position="38"/>
        <end position="55"/>
    </location>
</feature>
<dbReference type="InterPro" id="IPR052728">
    <property type="entry name" value="O2_lipid_transport_reg"/>
</dbReference>
<keyword evidence="1" id="KW-0812">Transmembrane</keyword>
<keyword evidence="1" id="KW-1133">Transmembrane helix</keyword>
<proteinExistence type="predicted"/>
<dbReference type="AlphaFoldDB" id="A0AAD5RD77"/>
<dbReference type="Proteomes" id="UP001196413">
    <property type="component" value="Unassembled WGS sequence"/>
</dbReference>
<evidence type="ECO:0000256" key="1">
    <source>
        <dbReference type="SAM" id="Phobius"/>
    </source>
</evidence>
<reference evidence="2" key="1">
    <citation type="submission" date="2021-06" db="EMBL/GenBank/DDBJ databases">
        <title>Parelaphostrongylus tenuis whole genome reference sequence.</title>
        <authorList>
            <person name="Garwood T.J."/>
            <person name="Larsen P.A."/>
            <person name="Fountain-Jones N.M."/>
            <person name="Garbe J.R."/>
            <person name="Macchietto M.G."/>
            <person name="Kania S.A."/>
            <person name="Gerhold R.W."/>
            <person name="Richards J.E."/>
            <person name="Wolf T.M."/>
        </authorList>
    </citation>
    <scope>NUCLEOTIDE SEQUENCE</scope>
    <source>
        <strain evidence="2">MNPRO001-30</strain>
        <tissue evidence="2">Meninges</tissue>
    </source>
</reference>
<feature type="transmembrane region" description="Helical" evidence="1">
    <location>
        <begin position="110"/>
        <end position="132"/>
    </location>
</feature>
<dbReference type="PANTHER" id="PTHR11161:SF70">
    <property type="entry name" value="ACYLTRANSFERASE 3 DOMAIN-CONTAINING PROTEIN"/>
    <property type="match status" value="1"/>
</dbReference>
<evidence type="ECO:0000313" key="2">
    <source>
        <dbReference type="EMBL" id="KAJ1374260.1"/>
    </source>
</evidence>
<evidence type="ECO:0008006" key="4">
    <source>
        <dbReference type="Google" id="ProtNLM"/>
    </source>
</evidence>
<comment type="caution">
    <text evidence="2">The sequence shown here is derived from an EMBL/GenBank/DDBJ whole genome shotgun (WGS) entry which is preliminary data.</text>
</comment>
<dbReference type="EMBL" id="JAHQIW010007420">
    <property type="protein sequence ID" value="KAJ1374260.1"/>
    <property type="molecule type" value="Genomic_DNA"/>
</dbReference>
<evidence type="ECO:0000313" key="3">
    <source>
        <dbReference type="Proteomes" id="UP001196413"/>
    </source>
</evidence>